<feature type="transmembrane region" description="Helical" evidence="1">
    <location>
        <begin position="12"/>
        <end position="31"/>
    </location>
</feature>
<feature type="transmembrane region" description="Helical" evidence="1">
    <location>
        <begin position="84"/>
        <end position="106"/>
    </location>
</feature>
<keyword evidence="1" id="KW-0812">Transmembrane</keyword>
<accession>A0ABU5L6Z5</accession>
<evidence type="ECO:0000313" key="2">
    <source>
        <dbReference type="EMBL" id="MDZ5761896.1"/>
    </source>
</evidence>
<evidence type="ECO:0000313" key="3">
    <source>
        <dbReference type="Proteomes" id="UP001293791"/>
    </source>
</evidence>
<dbReference type="EMBL" id="JARGYT010000009">
    <property type="protein sequence ID" value="MDZ5761896.1"/>
    <property type="molecule type" value="Genomic_DNA"/>
</dbReference>
<feature type="transmembrane region" description="Helical" evidence="1">
    <location>
        <begin position="43"/>
        <end position="72"/>
    </location>
</feature>
<keyword evidence="3" id="KW-1185">Reference proteome</keyword>
<sequence length="137" mass="16176">MVIDKGPILKRCFAASLLVGIIIPTIVLQLIDGPYYGLSFWVALLQYSFIAVAFLFCVSFIFFAYCHFCFSCKRFWVKYKSEDLILSVTVPLKVLVFFRICSLFYIKERRVKKVACYCCNYRVSLLYFVRKLYFERV</sequence>
<name>A0ABU5L6Z5_9RICK</name>
<keyword evidence="1" id="KW-0472">Membrane</keyword>
<comment type="caution">
    <text evidence="2">The sequence shown here is derived from an EMBL/GenBank/DDBJ whole genome shotgun (WGS) entry which is preliminary data.</text>
</comment>
<proteinExistence type="predicted"/>
<evidence type="ECO:0000256" key="1">
    <source>
        <dbReference type="SAM" id="Phobius"/>
    </source>
</evidence>
<gene>
    <name evidence="2" type="ORF">Cyrtocomes_00256</name>
</gene>
<keyword evidence="1" id="KW-1133">Transmembrane helix</keyword>
<organism evidence="2 3">
    <name type="scientific">Candidatus Cyrtobacter comes</name>
    <dbReference type="NCBI Taxonomy" id="675776"/>
    <lineage>
        <taxon>Bacteria</taxon>
        <taxon>Pseudomonadati</taxon>
        <taxon>Pseudomonadota</taxon>
        <taxon>Alphaproteobacteria</taxon>
        <taxon>Rickettsiales</taxon>
        <taxon>Candidatus Midichloriaceae</taxon>
        <taxon>Candidatus Cyrtobacter</taxon>
    </lineage>
</organism>
<reference evidence="2 3" key="1">
    <citation type="submission" date="2023-02" db="EMBL/GenBank/DDBJ databases">
        <title>Host association and intracellularity evolved multiple times independently in the Rickettsiales.</title>
        <authorList>
            <person name="Castelli M."/>
            <person name="Nardi T."/>
            <person name="Gammuto L."/>
            <person name="Bellinzona G."/>
            <person name="Sabaneyeva E."/>
            <person name="Potekhin A."/>
            <person name="Serra V."/>
            <person name="Petroni G."/>
            <person name="Sassera D."/>
        </authorList>
    </citation>
    <scope>NUCLEOTIDE SEQUENCE [LARGE SCALE GENOMIC DNA]</scope>
    <source>
        <strain evidence="2 3">BOD18</strain>
    </source>
</reference>
<protein>
    <submittedName>
        <fullName evidence="2">Uncharacterized protein</fullName>
    </submittedName>
</protein>
<dbReference type="Proteomes" id="UP001293791">
    <property type="component" value="Unassembled WGS sequence"/>
</dbReference>